<dbReference type="Gene3D" id="3.20.20.220">
    <property type="match status" value="1"/>
</dbReference>
<dbReference type="Gene3D" id="1.10.1220.10">
    <property type="entry name" value="Met repressor-like"/>
    <property type="match status" value="1"/>
</dbReference>
<comment type="pathway">
    <text evidence="2 19">Amino-acid degradation; L-proline degradation into L-glutamate; L-glutamate from L-proline: step 1/2.</text>
</comment>
<evidence type="ECO:0000256" key="19">
    <source>
        <dbReference type="PIRNR" id="PIRNR000197"/>
    </source>
</evidence>
<keyword evidence="4 19" id="KW-0678">Repressor</keyword>
<evidence type="ECO:0000259" key="25">
    <source>
        <dbReference type="Pfam" id="PF14850"/>
    </source>
</evidence>
<comment type="catalytic activity">
    <reaction evidence="15 19">
        <text>L-proline + a quinone = (S)-1-pyrroline-5-carboxylate + a quinol + H(+)</text>
        <dbReference type="Rhea" id="RHEA:23784"/>
        <dbReference type="ChEBI" id="CHEBI:15378"/>
        <dbReference type="ChEBI" id="CHEBI:17388"/>
        <dbReference type="ChEBI" id="CHEBI:24646"/>
        <dbReference type="ChEBI" id="CHEBI:60039"/>
        <dbReference type="ChEBI" id="CHEBI:132124"/>
        <dbReference type="EC" id="1.5.5.2"/>
    </reaction>
</comment>
<dbReference type="InterPro" id="IPR016160">
    <property type="entry name" value="Ald_DH_CS_CYS"/>
</dbReference>
<dbReference type="InterPro" id="IPR016162">
    <property type="entry name" value="Ald_DH_N"/>
</dbReference>
<dbReference type="GO" id="GO:0009898">
    <property type="term" value="C:cytoplasmic side of plasma membrane"/>
    <property type="evidence" value="ECO:0007669"/>
    <property type="project" value="TreeGrafter"/>
</dbReference>
<dbReference type="PROSITE" id="PS00687">
    <property type="entry name" value="ALDEHYDE_DEHYDR_GLU"/>
    <property type="match status" value="1"/>
</dbReference>
<dbReference type="SUPFAM" id="SSF81935">
    <property type="entry name" value="N-terminal domain of bifunctional PutA protein"/>
    <property type="match status" value="1"/>
</dbReference>
<organism evidence="28 29">
    <name type="scientific">Cronobacter sakazakii (strain ATCC BAA-894)</name>
    <name type="common">Enterobacter sakazakii</name>
    <dbReference type="NCBI Taxonomy" id="290339"/>
    <lineage>
        <taxon>Bacteria</taxon>
        <taxon>Pseudomonadati</taxon>
        <taxon>Pseudomonadota</taxon>
        <taxon>Gammaproteobacteria</taxon>
        <taxon>Enterobacterales</taxon>
        <taxon>Enterobacteriaceae</taxon>
        <taxon>Cronobacter</taxon>
    </lineage>
</organism>
<dbReference type="HOGENOM" id="CLU_005682_1_1_6"/>
<keyword evidence="8 19" id="KW-0805">Transcription regulation</keyword>
<dbReference type="InterPro" id="IPR025703">
    <property type="entry name" value="Bifunct_PutA"/>
</dbReference>
<dbReference type="FunFam" id="1.20.5.460:FF:000001">
    <property type="entry name" value="Bifunctional protein PutA"/>
    <property type="match status" value="1"/>
</dbReference>
<dbReference type="NCBIfam" id="NF008869">
    <property type="entry name" value="PRK11904.1"/>
    <property type="match status" value="1"/>
</dbReference>
<dbReference type="GO" id="GO:0043168">
    <property type="term" value="F:anion binding"/>
    <property type="evidence" value="ECO:0007669"/>
    <property type="project" value="UniProtKB-ARBA"/>
</dbReference>
<evidence type="ECO:0000256" key="12">
    <source>
        <dbReference type="ARBA" id="ARBA00023163"/>
    </source>
</evidence>
<sequence length="1320" mass="144038">MGTTTMGVKLDDATRERIKSAATKIDRTPHWLIKQAIFNYLEQLENSDGLPELPALLAGAANESDEVPAPVEDTHQPFLEFAEQIQPQSVSRAAITAAWRRAETDAVPMLLEQARLPQPVAEKTHQLAWSLAEKLRNQKTASGRAGMVQSLLQEFSLSSQEGVALMCLAEALLRIPDKATRDALIRDKISNGNWQSHIGRSPSLFVNAATWGLLFTGRLVSTHNEASLSRSLNRIIGKSGEPLIRKGVDMAMRLMGEQFVTGETIAEALANARKLEEKGFRYSYDMLGEAALTAADAQAYMVSYQQAIHAIGKASNGRGIYEGPGISIKLSALHPRYSRAQYDRVMEELYPRLKSLTLLARQYDIGINIDAEEADRLEISLDLLEKLCFEPELAGWNGIGFVIQAYQKRCPFVIDYLIDLATRSRRRLMIRLVKGAYWDSEIKRAQMEGLEGYPVYTRKVYTDISYLACAKKLLAVPNLIYPQFATHNAHTLAAIYNLAGQNYYPGQYEFQCLHGMGEPLYEQVVGKISDGKLNRPCRIYAPVGTHETLLAYLVRRLLENGANTSFVNRIADNTLSLDDLVADPVSAVEQLAAQEGRVGLPHPKIPLPQDLYGEGRVNSAGLDLANEHRLASLSSSLLNSALQKWRALPMLENAVDDGELAPVINPAEPRDIVGYAREATEAEVAQALESAVNNAPIWFATPPQERAAILERAAVLMEDQTQTLIGILVREAGKTFANAIAEVREAVDFLRYYAGQVRDDFDNETHRPLGPVVCISPWNFPLAIFTGQVAAALAAGNSVLAKPAEQTPLIAAQGIQILLEAGVPQGVVQLLPGRGETVGAQLTGDPRVRGVMFTGSTEVATLLQRNIADRLDPQGRPTPLIAETGGLNAMIVDSSALTEQVVVDVVASAFDSAGQRCSALRVLCLQEEIADHTLTMLKGAMAECRMGNPGRLTTDIGPVIDADAKAGIERHIQAMRAKGRKVFQAARDNSADAREWQTGTFVMPTLIELESFDEMKKEVFGPVLHVVRYNRNNLAGLIEQINKAGYGLTLGVHTRIDETIAQVTGSAHVGNLYVNRNMVGAVVGVQPFGGEGLSGTGPKAGGPLYLYRLLASRPETAVQTTLERHDARYAQDAQVKALITRPHQALTEWAAGRPELKALCEHYLALSQSGVQRTLPGPTGERNTYTLLPRERVLCLADNEQDLLVQLAAATSAGSRVLWVDEPLQRTLAKQLPAAVNAIIDFAKPDVLFSQRFDAVIYHGDSDQLRALCEKVAARDGAIVSVQGFARGETNLLLERLWLERSLSVNTAAAGGNASLMTIG</sequence>
<comment type="function">
    <text evidence="16">Oxidizes proline to glutamate for use as a carbon and nitrogen source and also function as a transcriptional repressor of the put operon.</text>
</comment>
<gene>
    <name evidence="28" type="ordered locus">ESA_02357</name>
</gene>
<evidence type="ECO:0000256" key="3">
    <source>
        <dbReference type="ARBA" id="ARBA00004786"/>
    </source>
</evidence>
<dbReference type="InterPro" id="IPR024082">
    <property type="entry name" value="PRODH_PutA_dom_II"/>
</dbReference>
<dbReference type="PANTHER" id="PTHR42862:SF1">
    <property type="entry name" value="DELTA-1-PYRROLINE-5-CARBOXYLATE DEHYDROGENASE 2, ISOFORM A-RELATED"/>
    <property type="match status" value="1"/>
</dbReference>
<dbReference type="NCBIfam" id="NF008772">
    <property type="entry name" value="PRK11809.1"/>
    <property type="match status" value="1"/>
</dbReference>
<evidence type="ECO:0000256" key="20">
    <source>
        <dbReference type="PIRSR" id="PIRSR000197-1"/>
    </source>
</evidence>
<dbReference type="Gene3D" id="1.20.5.550">
    <property type="entry name" value="Single Helix bin"/>
    <property type="match status" value="1"/>
</dbReference>
<evidence type="ECO:0000259" key="24">
    <source>
        <dbReference type="Pfam" id="PF01619"/>
    </source>
</evidence>
<dbReference type="Pfam" id="PF18327">
    <property type="entry name" value="PRODH"/>
    <property type="match status" value="1"/>
</dbReference>
<dbReference type="SUPFAM" id="SSF47598">
    <property type="entry name" value="Ribbon-helix-helix"/>
    <property type="match status" value="1"/>
</dbReference>
<evidence type="ECO:0000256" key="4">
    <source>
        <dbReference type="ARBA" id="ARBA00022491"/>
    </source>
</evidence>
<reference evidence="28 29" key="1">
    <citation type="journal article" date="2010" name="PLoS ONE">
        <title>Genome sequence of Cronobacter sakazakii BAA-894 and comparative genomic hybridization analysis with other Cronobacter species.</title>
        <authorList>
            <person name="Kucerova E."/>
            <person name="Clifton S.W."/>
            <person name="Xia X.Q."/>
            <person name="Long F."/>
            <person name="Porwollik S."/>
            <person name="Fulton L."/>
            <person name="Fronick C."/>
            <person name="Minx P."/>
            <person name="Kyung K."/>
            <person name="Warren W."/>
            <person name="Fulton R."/>
            <person name="Feng D."/>
            <person name="Wollam A."/>
            <person name="Shah N."/>
            <person name="Bhonagiri V."/>
            <person name="Nash W.E."/>
            <person name="Hallsworth-Pepin K."/>
            <person name="Wilson R.K."/>
            <person name="McClelland M."/>
            <person name="Forsythe S.J."/>
        </authorList>
    </citation>
    <scope>NUCLEOTIDE SEQUENCE [LARGE SCALE GENOMIC DNA]</scope>
    <source>
        <strain evidence="28 29">ATCC BAA-894</strain>
    </source>
</reference>
<evidence type="ECO:0000256" key="21">
    <source>
        <dbReference type="PROSITE-ProRule" id="PRU10007"/>
    </source>
</evidence>
<evidence type="ECO:0000256" key="22">
    <source>
        <dbReference type="RuleBase" id="RU003345"/>
    </source>
</evidence>
<dbReference type="FunFam" id="3.40.605.10:FF:000017">
    <property type="entry name" value="Bifunctional protein PutA"/>
    <property type="match status" value="1"/>
</dbReference>
<dbReference type="InterPro" id="IPR024090">
    <property type="entry name" value="PRODH_PutA_dom_I"/>
</dbReference>
<feature type="active site" evidence="20 21">
    <location>
        <position position="883"/>
    </location>
</feature>
<evidence type="ECO:0000256" key="13">
    <source>
        <dbReference type="ARBA" id="ARBA00023268"/>
    </source>
</evidence>
<dbReference type="InterPro" id="IPR010985">
    <property type="entry name" value="Ribbon_hlx_hlx"/>
</dbReference>
<keyword evidence="7 19" id="KW-0560">Oxidoreductase</keyword>
<keyword evidence="12 19" id="KW-0804">Transcription</keyword>
<dbReference type="InterPro" id="IPR048798">
    <property type="entry name" value="PutA_RHH"/>
</dbReference>
<evidence type="ECO:0000259" key="27">
    <source>
        <dbReference type="Pfam" id="PF21775"/>
    </source>
</evidence>
<dbReference type="Proteomes" id="UP000000260">
    <property type="component" value="Chromosome"/>
</dbReference>
<dbReference type="PROSITE" id="PS00070">
    <property type="entry name" value="ALDEHYDE_DEHYDR_CYS"/>
    <property type="match status" value="1"/>
</dbReference>
<keyword evidence="9 19" id="KW-0520">NAD</keyword>
<evidence type="ECO:0000256" key="7">
    <source>
        <dbReference type="ARBA" id="ARBA00023002"/>
    </source>
</evidence>
<dbReference type="Pfam" id="PF00171">
    <property type="entry name" value="Aldedh"/>
    <property type="match status" value="1"/>
</dbReference>
<keyword evidence="5 19" id="KW-0285">Flavoprotein</keyword>
<dbReference type="InterPro" id="IPR050485">
    <property type="entry name" value="Proline_metab_enzyme"/>
</dbReference>
<evidence type="ECO:0000256" key="6">
    <source>
        <dbReference type="ARBA" id="ARBA00022827"/>
    </source>
</evidence>
<dbReference type="PATRIC" id="fig|290339.8.peg.2088"/>
<dbReference type="EMBL" id="CP000783">
    <property type="protein sequence ID" value="ABU77604.1"/>
    <property type="molecule type" value="Genomic_DNA"/>
</dbReference>
<dbReference type="PIRSF" id="PIRSF000197">
    <property type="entry name" value="Bifunct_PutA"/>
    <property type="match status" value="1"/>
</dbReference>
<dbReference type="SUPFAM" id="SSF51730">
    <property type="entry name" value="FAD-linked oxidoreductase"/>
    <property type="match status" value="1"/>
</dbReference>
<dbReference type="GO" id="GO:1901363">
    <property type="term" value="F:heterocyclic compound binding"/>
    <property type="evidence" value="ECO:0007669"/>
    <property type="project" value="UniProtKB-ARBA"/>
</dbReference>
<keyword evidence="13" id="KW-0511">Multifunctional enzyme</keyword>
<dbReference type="Gene3D" id="3.40.605.10">
    <property type="entry name" value="Aldehyde Dehydrogenase, Chain A, domain 1"/>
    <property type="match status" value="1"/>
</dbReference>
<dbReference type="EC" id="1.5.5.2" evidence="19"/>
<dbReference type="InterPro" id="IPR029510">
    <property type="entry name" value="Ald_DH_CS_GLU"/>
</dbReference>
<dbReference type="FunFam" id="3.40.309.10:FF:000005">
    <property type="entry name" value="1-pyrroline-5-carboxylate dehydrogenase 1"/>
    <property type="match status" value="1"/>
</dbReference>
<dbReference type="InterPro" id="IPR005933">
    <property type="entry name" value="PutA_C"/>
</dbReference>
<dbReference type="Gene3D" id="1.20.5.460">
    <property type="entry name" value="Single helix bin"/>
    <property type="match status" value="1"/>
</dbReference>
<dbReference type="Pfam" id="PF14850">
    <property type="entry name" value="Pro_dh-DNA_bdg"/>
    <property type="match status" value="1"/>
</dbReference>
<evidence type="ECO:0000256" key="5">
    <source>
        <dbReference type="ARBA" id="ARBA00022630"/>
    </source>
</evidence>
<feature type="domain" description="Proline dehydrogenase" evidence="24">
    <location>
        <begin position="268"/>
        <end position="569"/>
    </location>
</feature>
<evidence type="ECO:0000313" key="29">
    <source>
        <dbReference type="Proteomes" id="UP000000260"/>
    </source>
</evidence>
<dbReference type="UniPathway" id="UPA00261">
    <property type="reaction ID" value="UER00373"/>
</dbReference>
<dbReference type="GO" id="GO:0001217">
    <property type="term" value="F:DNA-binding transcription repressor activity"/>
    <property type="evidence" value="ECO:0007669"/>
    <property type="project" value="UniProtKB-ARBA"/>
</dbReference>
<proteinExistence type="inferred from homology"/>
<evidence type="ECO:0000256" key="2">
    <source>
        <dbReference type="ARBA" id="ARBA00004739"/>
    </source>
</evidence>
<dbReference type="Gene3D" id="3.40.309.10">
    <property type="entry name" value="Aldehyde Dehydrogenase, Chain A, domain 2"/>
    <property type="match status" value="1"/>
</dbReference>
<comment type="similarity">
    <text evidence="18 19">In the C-terminal section; belongs to the aldehyde dehydrogenase family.</text>
</comment>
<dbReference type="InterPro" id="IPR016163">
    <property type="entry name" value="Ald_DH_C"/>
</dbReference>
<dbReference type="PANTHER" id="PTHR42862">
    <property type="entry name" value="DELTA-1-PYRROLINE-5-CARBOXYLATE DEHYDROGENASE 1, ISOFORM A-RELATED"/>
    <property type="match status" value="1"/>
</dbReference>
<evidence type="ECO:0000256" key="11">
    <source>
        <dbReference type="ARBA" id="ARBA00023125"/>
    </source>
</evidence>
<evidence type="ECO:0000256" key="9">
    <source>
        <dbReference type="ARBA" id="ARBA00023027"/>
    </source>
</evidence>
<name>A7MFZ1_CROS8</name>
<dbReference type="CDD" id="cd21631">
    <property type="entry name" value="RHH_CopG_NikR-like"/>
    <property type="match status" value="1"/>
</dbReference>
<dbReference type="SUPFAM" id="SSF53720">
    <property type="entry name" value="ALDH-like"/>
    <property type="match status" value="1"/>
</dbReference>
<dbReference type="InterPro" id="IPR013321">
    <property type="entry name" value="Arc_rbn_hlx_hlx"/>
</dbReference>
<evidence type="ECO:0000256" key="15">
    <source>
        <dbReference type="ARBA" id="ARBA00048779"/>
    </source>
</evidence>
<dbReference type="InterPro" id="IPR016161">
    <property type="entry name" value="Ald_DH/histidinol_DH"/>
</dbReference>
<dbReference type="Pfam" id="PF21775">
    <property type="entry name" value="PutA_1st"/>
    <property type="match status" value="1"/>
</dbReference>
<comment type="pathway">
    <text evidence="3 19">Amino-acid degradation; L-proline degradation into L-glutamate; L-glutamate from L-proline: step 2/2.</text>
</comment>
<dbReference type="Pfam" id="PF01619">
    <property type="entry name" value="Pro_dh"/>
    <property type="match status" value="1"/>
</dbReference>
<feature type="domain" description="Proline dehydrogenase PutA" evidence="25">
    <location>
        <begin position="148"/>
        <end position="259"/>
    </location>
</feature>
<dbReference type="GO" id="GO:0003842">
    <property type="term" value="F:L-glutamate gamma-semialdehyde dehydrogenase activity"/>
    <property type="evidence" value="ECO:0007669"/>
    <property type="project" value="UniProtKB-UniRule"/>
</dbReference>
<dbReference type="GO" id="GO:0010133">
    <property type="term" value="P:L-proline catabolic process to L-glutamate"/>
    <property type="evidence" value="ECO:0007669"/>
    <property type="project" value="UniProtKB-UniRule"/>
</dbReference>
<dbReference type="GO" id="GO:0004657">
    <property type="term" value="F:proline dehydrogenase activity"/>
    <property type="evidence" value="ECO:0007669"/>
    <property type="project" value="UniProtKB-UniRule"/>
</dbReference>
<keyword evidence="6 19" id="KW-0274">FAD</keyword>
<protein>
    <recommendedName>
        <fullName evidence="19">Bifunctional protein PutA</fullName>
    </recommendedName>
    <domain>
        <recommendedName>
            <fullName evidence="19">Proline dehydrogenase</fullName>
            <ecNumber evidence="19">1.5.5.2</ecNumber>
        </recommendedName>
        <alternativeName>
            <fullName evidence="19">Proline oxidase</fullName>
        </alternativeName>
    </domain>
    <domain>
        <recommendedName>
            <fullName evidence="19">Delta-1-pyrroline-5-carboxylate dehydrogenase</fullName>
            <shortName evidence="19">P5C dehydrogenase</shortName>
            <ecNumber evidence="19">1.2.1.88</ecNumber>
        </recommendedName>
        <alternativeName>
            <fullName evidence="19">L-glutamate gamma-semialdehyde dehydrogenase</fullName>
        </alternativeName>
    </domain>
</protein>
<keyword evidence="10 19" id="KW-0642">Proline metabolism</keyword>
<dbReference type="NCBIfam" id="TIGR01238">
    <property type="entry name" value="D1pyr5carbox3"/>
    <property type="match status" value="1"/>
</dbReference>
<dbReference type="FunFam" id="1.20.5.550:FF:000001">
    <property type="entry name" value="Bifunctional protein PutA"/>
    <property type="match status" value="1"/>
</dbReference>
<comment type="cofactor">
    <cofactor evidence="1 19">
        <name>FAD</name>
        <dbReference type="ChEBI" id="CHEBI:57692"/>
    </cofactor>
</comment>
<evidence type="ECO:0000256" key="14">
    <source>
        <dbReference type="ARBA" id="ARBA00048142"/>
    </source>
</evidence>
<dbReference type="RefSeq" id="WP_012125160.1">
    <property type="nucleotide sequence ID" value="NC_009778.1"/>
</dbReference>
<evidence type="ECO:0000313" key="28">
    <source>
        <dbReference type="EMBL" id="ABU77604.1"/>
    </source>
</evidence>
<evidence type="ECO:0000256" key="10">
    <source>
        <dbReference type="ARBA" id="ARBA00023062"/>
    </source>
</evidence>
<dbReference type="GO" id="GO:0000976">
    <property type="term" value="F:transcription cis-regulatory region binding"/>
    <property type="evidence" value="ECO:0007669"/>
    <property type="project" value="UniProtKB-ARBA"/>
</dbReference>
<feature type="active site" evidence="20">
    <location>
        <position position="917"/>
    </location>
</feature>
<feature type="domain" description="Aldehyde dehydrogenase" evidence="23">
    <location>
        <begin position="660"/>
        <end position="1104"/>
    </location>
</feature>
<evidence type="ECO:0000259" key="26">
    <source>
        <dbReference type="Pfam" id="PF18327"/>
    </source>
</evidence>
<dbReference type="EC" id="1.2.1.88" evidence="19"/>
<comment type="similarity">
    <text evidence="17 19">In the N-terminal section; belongs to the proline dehydrogenase family.</text>
</comment>
<dbReference type="FunFam" id="3.20.20.220:FF:000004">
    <property type="entry name" value="Bifunctional protein PutA"/>
    <property type="match status" value="1"/>
</dbReference>
<keyword evidence="29" id="KW-1185">Reference proteome</keyword>
<evidence type="ECO:0000256" key="1">
    <source>
        <dbReference type="ARBA" id="ARBA00001974"/>
    </source>
</evidence>
<feature type="domain" description="PutA RHH" evidence="27">
    <location>
        <begin position="11"/>
        <end position="43"/>
    </location>
</feature>
<evidence type="ECO:0000256" key="17">
    <source>
        <dbReference type="ARBA" id="ARBA00060889"/>
    </source>
</evidence>
<comment type="catalytic activity">
    <reaction evidence="14 19">
        <text>L-glutamate 5-semialdehyde + NAD(+) + H2O = L-glutamate + NADH + 2 H(+)</text>
        <dbReference type="Rhea" id="RHEA:30235"/>
        <dbReference type="ChEBI" id="CHEBI:15377"/>
        <dbReference type="ChEBI" id="CHEBI:15378"/>
        <dbReference type="ChEBI" id="CHEBI:29985"/>
        <dbReference type="ChEBI" id="CHEBI:57540"/>
        <dbReference type="ChEBI" id="CHEBI:57945"/>
        <dbReference type="ChEBI" id="CHEBI:58066"/>
        <dbReference type="EC" id="1.2.1.88"/>
    </reaction>
</comment>
<keyword evidence="11 19" id="KW-0238">DNA-binding</keyword>
<dbReference type="CDD" id="cd07125">
    <property type="entry name" value="ALDH_PutA-P5CDH"/>
    <property type="match status" value="1"/>
</dbReference>
<dbReference type="KEGG" id="esa:ESA_02357"/>
<dbReference type="InterPro" id="IPR002872">
    <property type="entry name" value="Proline_DH_dom"/>
</dbReference>
<comment type="similarity">
    <text evidence="22">Belongs to the aldehyde dehydrogenase family.</text>
</comment>
<evidence type="ECO:0000259" key="23">
    <source>
        <dbReference type="Pfam" id="PF00171"/>
    </source>
</evidence>
<dbReference type="InterPro" id="IPR041349">
    <property type="entry name" value="PRODH"/>
</dbReference>
<evidence type="ECO:0000256" key="18">
    <source>
        <dbReference type="ARBA" id="ARBA00060911"/>
    </source>
</evidence>
<evidence type="ECO:0000256" key="16">
    <source>
        <dbReference type="ARBA" id="ARBA00053944"/>
    </source>
</evidence>
<evidence type="ECO:0000256" key="8">
    <source>
        <dbReference type="ARBA" id="ARBA00023015"/>
    </source>
</evidence>
<dbReference type="InterPro" id="IPR029041">
    <property type="entry name" value="FAD-linked_oxidoreductase-like"/>
</dbReference>
<feature type="domain" description="Proline utilization A proline dehydrogenase N-terminal" evidence="26">
    <location>
        <begin position="89"/>
        <end position="136"/>
    </location>
</feature>
<accession>A7MFZ1</accession>
<dbReference type="InterPro" id="IPR015590">
    <property type="entry name" value="Aldehyde_DH_dom"/>
</dbReference>
<dbReference type="InterPro" id="IPR024089">
    <property type="entry name" value="PRODH_PutA_dom_I/II"/>
</dbReference>